<dbReference type="PANTHER" id="PTHR35867">
    <property type="entry name" value="PROTEIN RSEC"/>
    <property type="match status" value="1"/>
</dbReference>
<name>A0A2P7Q0X7_9FIRM</name>
<feature type="transmembrane region" description="Helical" evidence="1">
    <location>
        <begin position="105"/>
        <end position="124"/>
    </location>
</feature>
<reference evidence="2" key="1">
    <citation type="thesis" date="2015" institute="Rutgers" country="The State University of New Jersey, 14 College Farm Rd., New Brunswick, NJ, USA">
        <title>Ammonia toxicity in bacteria and its implications for treatment of and resource recovery from highly nitrogenous organic wastes.</title>
        <authorList>
            <person name="Luther A.K."/>
        </authorList>
    </citation>
    <scope>NUCLEOTIDE SEQUENCE</scope>
    <source>
        <strain evidence="2">RT-10B</strain>
    </source>
</reference>
<dbReference type="AlphaFoldDB" id="A0A2P7Q0X7"/>
<evidence type="ECO:0000313" key="3">
    <source>
        <dbReference type="Proteomes" id="UP000241434"/>
    </source>
</evidence>
<evidence type="ECO:0000256" key="1">
    <source>
        <dbReference type="SAM" id="Phobius"/>
    </source>
</evidence>
<protein>
    <submittedName>
        <fullName evidence="2">Regulator</fullName>
    </submittedName>
</protein>
<dbReference type="OrthoDB" id="307768at2"/>
<accession>A0A2P7Q0X7</accession>
<dbReference type="Proteomes" id="UP000241434">
    <property type="component" value="Unassembled WGS sequence"/>
</dbReference>
<dbReference type="PANTHER" id="PTHR35867:SF1">
    <property type="entry name" value="PROTEIN RSEC"/>
    <property type="match status" value="1"/>
</dbReference>
<dbReference type="InterPro" id="IPR026268">
    <property type="entry name" value="RseC"/>
</dbReference>
<dbReference type="PIRSF" id="PIRSF004923">
    <property type="entry name" value="RseC"/>
    <property type="match status" value="1"/>
</dbReference>
<organism evidence="2 3">
    <name type="scientific">Peptostreptococcus russellii</name>
    <dbReference type="NCBI Taxonomy" id="215200"/>
    <lineage>
        <taxon>Bacteria</taxon>
        <taxon>Bacillati</taxon>
        <taxon>Bacillota</taxon>
        <taxon>Clostridia</taxon>
        <taxon>Peptostreptococcales</taxon>
        <taxon>Peptostreptococcaceae</taxon>
        <taxon>Peptostreptococcus</taxon>
    </lineage>
</organism>
<keyword evidence="1" id="KW-0472">Membrane</keyword>
<sequence length="152" mass="16540">MDQRGYIVDVVDDKTAKFKMQRQSACAKCGKCFGSKSSESQDIVVEVDNELGAKIGDYVEVSMEQINVMKAIGIAYGIPLIALLVGTIGSYYVLQNFVGGGRLELYSIGVGLVLTALAYLGIKLKDASIRNSRKYMPTITRIMIDLSTQSAK</sequence>
<proteinExistence type="predicted"/>
<keyword evidence="1" id="KW-1133">Transmembrane helix</keyword>
<comment type="caution">
    <text evidence="2">The sequence shown here is derived from an EMBL/GenBank/DDBJ whole genome shotgun (WGS) entry which is preliminary data.</text>
</comment>
<keyword evidence="1" id="KW-0812">Transmembrane</keyword>
<evidence type="ECO:0000313" key="2">
    <source>
        <dbReference type="EMBL" id="PSJ31614.1"/>
    </source>
</evidence>
<dbReference type="EMBL" id="JYGE01000003">
    <property type="protein sequence ID" value="PSJ31614.1"/>
    <property type="molecule type" value="Genomic_DNA"/>
</dbReference>
<gene>
    <name evidence="2" type="ORF">UF10_02980</name>
</gene>
<dbReference type="RefSeq" id="WP_106776350.1">
    <property type="nucleotide sequence ID" value="NZ_JBGGGQ010000001.1"/>
</dbReference>
<keyword evidence="3" id="KW-1185">Reference proteome</keyword>
<dbReference type="Pfam" id="PF04246">
    <property type="entry name" value="RseC_MucC"/>
    <property type="match status" value="1"/>
</dbReference>
<feature type="transmembrane region" description="Helical" evidence="1">
    <location>
        <begin position="73"/>
        <end position="93"/>
    </location>
</feature>
<dbReference type="InterPro" id="IPR007359">
    <property type="entry name" value="SigmaE_reg_RseC_MucC"/>
</dbReference>